<dbReference type="FunFam" id="3.80.10.10:FF:000095">
    <property type="entry name" value="LRR receptor-like serine/threonine-protein kinase GSO1"/>
    <property type="match status" value="2"/>
</dbReference>
<dbReference type="InterPro" id="IPR053211">
    <property type="entry name" value="DNA_repair-toleration"/>
</dbReference>
<gene>
    <name evidence="14" type="ORF">HRI_001504300</name>
</gene>
<dbReference type="Pfam" id="PF08263">
    <property type="entry name" value="LRRNT_2"/>
    <property type="match status" value="1"/>
</dbReference>
<dbReference type="InterPro" id="IPR003591">
    <property type="entry name" value="Leu-rich_rpt_typical-subtyp"/>
</dbReference>
<protein>
    <recommendedName>
        <fullName evidence="13">Leucine-rich repeat-containing N-terminal plant-type domain-containing protein</fullName>
    </recommendedName>
</protein>
<keyword evidence="15" id="KW-1185">Reference proteome</keyword>
<name>A0A9W7LX89_HIBTR</name>
<dbReference type="FunFam" id="3.80.10.10:FF:000111">
    <property type="entry name" value="LRR receptor-like serine/threonine-protein kinase ERECTA"/>
    <property type="match status" value="1"/>
</dbReference>
<dbReference type="InterPro" id="IPR032675">
    <property type="entry name" value="LRR_dom_sf"/>
</dbReference>
<evidence type="ECO:0000256" key="12">
    <source>
        <dbReference type="SAM" id="Phobius"/>
    </source>
</evidence>
<keyword evidence="4" id="KW-0433">Leucine-rich repeat</keyword>
<comment type="subcellular location">
    <subcellularLocation>
        <location evidence="1">Cell membrane</location>
        <topology evidence="1">Single-pass type I membrane protein</topology>
    </subcellularLocation>
</comment>
<comment type="similarity">
    <text evidence="2">Belongs to the RLP family.</text>
</comment>
<proteinExistence type="inferred from homology"/>
<organism evidence="14 15">
    <name type="scientific">Hibiscus trionum</name>
    <name type="common">Flower of an hour</name>
    <dbReference type="NCBI Taxonomy" id="183268"/>
    <lineage>
        <taxon>Eukaryota</taxon>
        <taxon>Viridiplantae</taxon>
        <taxon>Streptophyta</taxon>
        <taxon>Embryophyta</taxon>
        <taxon>Tracheophyta</taxon>
        <taxon>Spermatophyta</taxon>
        <taxon>Magnoliopsida</taxon>
        <taxon>eudicotyledons</taxon>
        <taxon>Gunneridae</taxon>
        <taxon>Pentapetalae</taxon>
        <taxon>rosids</taxon>
        <taxon>malvids</taxon>
        <taxon>Malvales</taxon>
        <taxon>Malvaceae</taxon>
        <taxon>Malvoideae</taxon>
        <taxon>Hibiscus</taxon>
    </lineage>
</organism>
<sequence>MADPSNRLSSWKGRNCCSWEGINCSDTSHVTVIDLRNPEPDSLILDRNSQLVSTSDAPSTALIGTLPASLFSLAHLRYLDLSFNNFSFSKVPLGFSNLSALTYLNLSNAMFKDSITTQLSNLTSLVELDLSCSSTVLDYSSVYSSLSSNLTTHLGSPYTYINGGRLYAPNLNWLQGLNNLRKLKLSGVDLSEVSQSSLWAKSVSNLSNLRLLDLSNCRISGEIPVEQLLILTRLSELYMSFNFFTTKIPSKLANLTYLRVLDLSSSNLQGHIPYLPQVKILVLGNNSDLMVDLHSMFAVPWPRLELIDISSTRVIGSIPPSIGNITSLVTFIASNSFIQGQIPTSMMNLSRLEILLLDMNNMGGEISSAISNLKGLQFLSLMQNSFHGSIPDTICTISSLRYLALAVNSFTGNLPDCIGQLHDLSYLLVSRNNMHGSIPSLSSFFQNSTPYMLDLGFSGLTVKIDQQPFPSIFQPQTLSLDSCNIGGEIPYFISNLTKLEYLSLSYNNLSGTIPSWLFNLPNLGYLDLSFNRLQGNIPPSIKLKSFFIPATLVLRNNLLQGSIPWRLENIRTLDLSANNFTGSIPAEVGQGNIRYLALADNQLFGRIPFSLCQEKSELLLLDLSGNNLFGTIPTIFRNCRSLVYLNFGSNNLNGGIPGELQDARGLRFLDISRNQFDGPFPSAVHKLENIMVLNMGNNKFSGNIPRFIGDLNDLRILLLEFNLFNGSIPAEINALENLQFIGFSNNQLSGPIPAKLSGLKTIINRPKDGDLVGFIISQLYVGVEVNTVAKGLHLEFDVVRTYHNGMDLSCNNLTGNIPSELGLLQGLYALNLSHNRLSGNIPSAIGNMSLLESLDLGYNNLSGEIPVSLTLLDPLSTLSLAYNNLSGKIPTSPHFDTLSRDGLAYTGNKFLCGAPDGMDCDNEDFPAPESSDRREDRSGEWRLLVAIVFGGYVVGFWGFFGVVHLVNEKWRKAYWATVDGIVDRIIILPKFLKYYFGQ</sequence>
<evidence type="ECO:0000313" key="15">
    <source>
        <dbReference type="Proteomes" id="UP001165190"/>
    </source>
</evidence>
<dbReference type="AlphaFoldDB" id="A0A9W7LX89"/>
<comment type="caution">
    <text evidence="14">The sequence shown here is derived from an EMBL/GenBank/DDBJ whole genome shotgun (WGS) entry which is preliminary data.</text>
</comment>
<keyword evidence="10" id="KW-0675">Receptor</keyword>
<dbReference type="OrthoDB" id="1600340at2759"/>
<evidence type="ECO:0000256" key="5">
    <source>
        <dbReference type="ARBA" id="ARBA00022692"/>
    </source>
</evidence>
<evidence type="ECO:0000256" key="1">
    <source>
        <dbReference type="ARBA" id="ARBA00004251"/>
    </source>
</evidence>
<dbReference type="PANTHER" id="PTHR48060">
    <property type="entry name" value="DNA DAMAGE-REPAIR/TOLERATION PROTEIN DRT100"/>
    <property type="match status" value="1"/>
</dbReference>
<dbReference type="InterPro" id="IPR001611">
    <property type="entry name" value="Leu-rich_rpt"/>
</dbReference>
<evidence type="ECO:0000256" key="3">
    <source>
        <dbReference type="ARBA" id="ARBA00022475"/>
    </source>
</evidence>
<evidence type="ECO:0000256" key="6">
    <source>
        <dbReference type="ARBA" id="ARBA00022729"/>
    </source>
</evidence>
<feature type="domain" description="Leucine-rich repeat-containing N-terminal plant-type" evidence="13">
    <location>
        <begin position="2"/>
        <end position="25"/>
    </location>
</feature>
<evidence type="ECO:0000256" key="8">
    <source>
        <dbReference type="ARBA" id="ARBA00022989"/>
    </source>
</evidence>
<feature type="transmembrane region" description="Helical" evidence="12">
    <location>
        <begin position="941"/>
        <end position="966"/>
    </location>
</feature>
<dbReference type="Proteomes" id="UP001165190">
    <property type="component" value="Unassembled WGS sequence"/>
</dbReference>
<evidence type="ECO:0000256" key="2">
    <source>
        <dbReference type="ARBA" id="ARBA00009592"/>
    </source>
</evidence>
<dbReference type="EMBL" id="BSYR01000016">
    <property type="protein sequence ID" value="GMI78350.1"/>
    <property type="molecule type" value="Genomic_DNA"/>
</dbReference>
<evidence type="ECO:0000259" key="13">
    <source>
        <dbReference type="Pfam" id="PF08263"/>
    </source>
</evidence>
<dbReference type="SMART" id="SM00369">
    <property type="entry name" value="LRR_TYP"/>
    <property type="match status" value="8"/>
</dbReference>
<evidence type="ECO:0000256" key="7">
    <source>
        <dbReference type="ARBA" id="ARBA00022737"/>
    </source>
</evidence>
<dbReference type="GO" id="GO:0005886">
    <property type="term" value="C:plasma membrane"/>
    <property type="evidence" value="ECO:0007669"/>
    <property type="project" value="UniProtKB-SubCell"/>
</dbReference>
<evidence type="ECO:0000256" key="4">
    <source>
        <dbReference type="ARBA" id="ARBA00022614"/>
    </source>
</evidence>
<dbReference type="Gene3D" id="3.80.10.10">
    <property type="entry name" value="Ribonuclease Inhibitor"/>
    <property type="match status" value="6"/>
</dbReference>
<keyword evidence="9 12" id="KW-0472">Membrane</keyword>
<dbReference type="Pfam" id="PF00560">
    <property type="entry name" value="LRR_1"/>
    <property type="match status" value="4"/>
</dbReference>
<dbReference type="SUPFAM" id="SSF52058">
    <property type="entry name" value="L domain-like"/>
    <property type="match status" value="3"/>
</dbReference>
<keyword evidence="8 12" id="KW-1133">Transmembrane helix</keyword>
<keyword evidence="3" id="KW-1003">Cell membrane</keyword>
<keyword evidence="6" id="KW-0732">Signal</keyword>
<evidence type="ECO:0000256" key="10">
    <source>
        <dbReference type="ARBA" id="ARBA00023170"/>
    </source>
</evidence>
<reference evidence="14" key="1">
    <citation type="submission" date="2023-05" db="EMBL/GenBank/DDBJ databases">
        <title>Genome and transcriptome analyses reveal genes involved in the formation of fine ridges on petal epidermal cells in Hibiscus trionum.</title>
        <authorList>
            <person name="Koshimizu S."/>
            <person name="Masuda S."/>
            <person name="Ishii T."/>
            <person name="Shirasu K."/>
            <person name="Hoshino A."/>
            <person name="Arita M."/>
        </authorList>
    </citation>
    <scope>NUCLEOTIDE SEQUENCE</scope>
    <source>
        <strain evidence="14">Hamamatsu line</strain>
    </source>
</reference>
<keyword evidence="5 12" id="KW-0812">Transmembrane</keyword>
<keyword evidence="11" id="KW-0325">Glycoprotein</keyword>
<dbReference type="PROSITE" id="PS51450">
    <property type="entry name" value="LRR"/>
    <property type="match status" value="1"/>
</dbReference>
<dbReference type="InterPro" id="IPR013210">
    <property type="entry name" value="LRR_N_plant-typ"/>
</dbReference>
<evidence type="ECO:0000256" key="9">
    <source>
        <dbReference type="ARBA" id="ARBA00023136"/>
    </source>
</evidence>
<evidence type="ECO:0000313" key="14">
    <source>
        <dbReference type="EMBL" id="GMI78350.1"/>
    </source>
</evidence>
<dbReference type="Pfam" id="PF13855">
    <property type="entry name" value="LRR_8"/>
    <property type="match status" value="3"/>
</dbReference>
<keyword evidence="7" id="KW-0677">Repeat</keyword>
<dbReference type="PANTHER" id="PTHR48060:SF21">
    <property type="entry name" value="L DOMAIN-LIKE PROTEIN"/>
    <property type="match status" value="1"/>
</dbReference>
<accession>A0A9W7LX89</accession>
<evidence type="ECO:0000256" key="11">
    <source>
        <dbReference type="ARBA" id="ARBA00023180"/>
    </source>
</evidence>